<feature type="transmembrane region" description="Helical" evidence="11">
    <location>
        <begin position="272"/>
        <end position="292"/>
    </location>
</feature>
<feature type="transmembrane region" description="Helical" evidence="11">
    <location>
        <begin position="161"/>
        <end position="180"/>
    </location>
</feature>
<dbReference type="GO" id="GO:0016020">
    <property type="term" value="C:membrane"/>
    <property type="evidence" value="ECO:0007669"/>
    <property type="project" value="UniProtKB-SubCell"/>
</dbReference>
<keyword evidence="6 11" id="KW-1133">Transmembrane helix</keyword>
<feature type="transmembrane region" description="Helical" evidence="11">
    <location>
        <begin position="225"/>
        <end position="248"/>
    </location>
</feature>
<proteinExistence type="predicted"/>
<keyword evidence="8 11" id="KW-0472">Membrane</keyword>
<dbReference type="Pfam" id="PF00520">
    <property type="entry name" value="Ion_trans"/>
    <property type="match status" value="1"/>
</dbReference>
<accession>A0A7S2RXT1</accession>
<dbReference type="PANTHER" id="PTHR46988">
    <property type="entry name" value="TWO PORE CALCIUM CHANNEL PROTEIN 1"/>
    <property type="match status" value="1"/>
</dbReference>
<feature type="domain" description="Ion transport" evidence="12">
    <location>
        <begin position="92"/>
        <end position="338"/>
    </location>
</feature>
<sequence length="385" mass="42866">MTTRARPLRSTSSTTSATSSSSGLSVCPSCCTLLQTDRHPPHPYSHPPRFSPAGQQRSFNRVPTAGCAGNLPFCQPIEAFVRSEEWLGLDGIVIVVLAVNSVLVVIQSLRDLADLDDVAEDNAWSAVNFAFSILYMCELCLRLCVVPFIEYWSQASNKFDFFATVTLFSAGVCWAAPQIYVPEEMLRFFLLLQMLRLLRLLSRVPQLTFIIGCMVRMMQASSEAIGLLFGVLYLYAFLGVLLFGGLIYDLNPALEGTDYRDSNFDVLNFNDMALGMVSLFANLVTAFVPEFYEAYTAVHTYPIVAVAFWVSFYIVGILVIFNIFASFIIDVFLAQYESNEKSIAEQETTSTHVAAGFKVVTTFRGSDDIYQKVFMEDEDAAAEEE</sequence>
<keyword evidence="9" id="KW-0407">Ion channel</keyword>
<name>A0A7S2RXT1_9STRA</name>
<evidence type="ECO:0000256" key="8">
    <source>
        <dbReference type="ARBA" id="ARBA00023136"/>
    </source>
</evidence>
<feature type="transmembrane region" description="Helical" evidence="11">
    <location>
        <begin position="129"/>
        <end position="149"/>
    </location>
</feature>
<feature type="compositionally biased region" description="Low complexity" evidence="10">
    <location>
        <begin position="10"/>
        <end position="26"/>
    </location>
</feature>
<evidence type="ECO:0000256" key="6">
    <source>
        <dbReference type="ARBA" id="ARBA00022989"/>
    </source>
</evidence>
<dbReference type="AlphaFoldDB" id="A0A7S2RXT1"/>
<evidence type="ECO:0000256" key="5">
    <source>
        <dbReference type="ARBA" id="ARBA00022837"/>
    </source>
</evidence>
<keyword evidence="5" id="KW-0106">Calcium</keyword>
<keyword evidence="3 11" id="KW-0812">Transmembrane</keyword>
<evidence type="ECO:0000313" key="13">
    <source>
        <dbReference type="EMBL" id="CAD9683676.1"/>
    </source>
</evidence>
<keyword evidence="2" id="KW-0813">Transport</keyword>
<evidence type="ECO:0000256" key="9">
    <source>
        <dbReference type="ARBA" id="ARBA00023303"/>
    </source>
</evidence>
<dbReference type="Gene3D" id="1.10.287.70">
    <property type="match status" value="1"/>
</dbReference>
<keyword evidence="7" id="KW-0406">Ion transport</keyword>
<comment type="subcellular location">
    <subcellularLocation>
        <location evidence="1">Membrane</location>
        <topology evidence="1">Multi-pass membrane protein</topology>
    </subcellularLocation>
</comment>
<dbReference type="PANTHER" id="PTHR46988:SF2">
    <property type="entry name" value="TWO PORE CALCIUM CHANNEL PROTEIN 1"/>
    <property type="match status" value="1"/>
</dbReference>
<evidence type="ECO:0000256" key="10">
    <source>
        <dbReference type="SAM" id="MobiDB-lite"/>
    </source>
</evidence>
<organism evidence="13">
    <name type="scientific">Rhizochromulina marina</name>
    <dbReference type="NCBI Taxonomy" id="1034831"/>
    <lineage>
        <taxon>Eukaryota</taxon>
        <taxon>Sar</taxon>
        <taxon>Stramenopiles</taxon>
        <taxon>Ochrophyta</taxon>
        <taxon>Dictyochophyceae</taxon>
        <taxon>Rhizochromulinales</taxon>
        <taxon>Rhizochromulina</taxon>
    </lineage>
</organism>
<feature type="transmembrane region" description="Helical" evidence="11">
    <location>
        <begin position="87"/>
        <end position="109"/>
    </location>
</feature>
<evidence type="ECO:0000256" key="4">
    <source>
        <dbReference type="ARBA" id="ARBA00022737"/>
    </source>
</evidence>
<evidence type="ECO:0000256" key="1">
    <source>
        <dbReference type="ARBA" id="ARBA00004141"/>
    </source>
</evidence>
<feature type="transmembrane region" description="Helical" evidence="11">
    <location>
        <begin position="304"/>
        <end position="329"/>
    </location>
</feature>
<dbReference type="EMBL" id="HBHJ01013851">
    <property type="protein sequence ID" value="CAD9683676.1"/>
    <property type="molecule type" value="Transcribed_RNA"/>
</dbReference>
<gene>
    <name evidence="13" type="ORF">RMAR1173_LOCUS9047</name>
</gene>
<evidence type="ECO:0000256" key="11">
    <source>
        <dbReference type="SAM" id="Phobius"/>
    </source>
</evidence>
<dbReference type="InterPro" id="IPR027359">
    <property type="entry name" value="Volt_channel_dom_sf"/>
</dbReference>
<evidence type="ECO:0000256" key="3">
    <source>
        <dbReference type="ARBA" id="ARBA00022692"/>
    </source>
</evidence>
<dbReference type="InterPro" id="IPR005821">
    <property type="entry name" value="Ion_trans_dom"/>
</dbReference>
<dbReference type="SUPFAM" id="SSF81324">
    <property type="entry name" value="Voltage-gated potassium channels"/>
    <property type="match status" value="1"/>
</dbReference>
<dbReference type="InterPro" id="IPR044581">
    <property type="entry name" value="TPC1_plant"/>
</dbReference>
<dbReference type="Gene3D" id="1.20.120.350">
    <property type="entry name" value="Voltage-gated potassium channels. Chain C"/>
    <property type="match status" value="1"/>
</dbReference>
<feature type="region of interest" description="Disordered" evidence="10">
    <location>
        <begin position="1"/>
        <end position="26"/>
    </location>
</feature>
<dbReference type="GO" id="GO:0005245">
    <property type="term" value="F:voltage-gated calcium channel activity"/>
    <property type="evidence" value="ECO:0007669"/>
    <property type="project" value="InterPro"/>
</dbReference>
<keyword evidence="4" id="KW-0677">Repeat</keyword>
<evidence type="ECO:0000256" key="7">
    <source>
        <dbReference type="ARBA" id="ARBA00023065"/>
    </source>
</evidence>
<evidence type="ECO:0000259" key="12">
    <source>
        <dbReference type="Pfam" id="PF00520"/>
    </source>
</evidence>
<reference evidence="13" key="1">
    <citation type="submission" date="2021-01" db="EMBL/GenBank/DDBJ databases">
        <authorList>
            <person name="Corre E."/>
            <person name="Pelletier E."/>
            <person name="Niang G."/>
            <person name="Scheremetjew M."/>
            <person name="Finn R."/>
            <person name="Kale V."/>
            <person name="Holt S."/>
            <person name="Cochrane G."/>
            <person name="Meng A."/>
            <person name="Brown T."/>
            <person name="Cohen L."/>
        </authorList>
    </citation>
    <scope>NUCLEOTIDE SEQUENCE</scope>
    <source>
        <strain evidence="13">CCMP1243</strain>
    </source>
</reference>
<protein>
    <recommendedName>
        <fullName evidence="12">Ion transport domain-containing protein</fullName>
    </recommendedName>
</protein>
<evidence type="ECO:0000256" key="2">
    <source>
        <dbReference type="ARBA" id="ARBA00022448"/>
    </source>
</evidence>